<dbReference type="EMBL" id="VIXA01000005">
    <property type="protein sequence ID" value="TWG11000.1"/>
    <property type="molecule type" value="Genomic_DNA"/>
</dbReference>
<organism evidence="1 2">
    <name type="scientific">Micromonospora palomenae</name>
    <dbReference type="NCBI Taxonomy" id="1461247"/>
    <lineage>
        <taxon>Bacteria</taxon>
        <taxon>Bacillati</taxon>
        <taxon>Actinomycetota</taxon>
        <taxon>Actinomycetes</taxon>
        <taxon>Micromonosporales</taxon>
        <taxon>Micromonosporaceae</taxon>
        <taxon>Micromonospora</taxon>
    </lineage>
</organism>
<dbReference type="AlphaFoldDB" id="A0A561VHA9"/>
<name>A0A561VHA9_9ACTN</name>
<evidence type="ECO:0000313" key="1">
    <source>
        <dbReference type="EMBL" id="TWG11000.1"/>
    </source>
</evidence>
<protein>
    <submittedName>
        <fullName evidence="1">Uncharacterized protein</fullName>
    </submittedName>
</protein>
<proteinExistence type="predicted"/>
<sequence length="53" mass="6059">MKRQELLNKLSIPMERGEVVALTLRPVRKLEDLRFRKIGTAVLPVSVTVVRTT</sequence>
<accession>A0A561VHA9</accession>
<comment type="caution">
    <text evidence="1">The sequence shown here is derived from an EMBL/GenBank/DDBJ whole genome shotgun (WGS) entry which is preliminary data.</text>
</comment>
<dbReference type="RefSeq" id="WP_170285480.1">
    <property type="nucleotide sequence ID" value="NZ_VIXA01000005.1"/>
</dbReference>
<gene>
    <name evidence="1" type="ORF">FHX75_1588</name>
</gene>
<dbReference type="Proteomes" id="UP000319927">
    <property type="component" value="Unassembled WGS sequence"/>
</dbReference>
<reference evidence="1 2" key="1">
    <citation type="submission" date="2019-06" db="EMBL/GenBank/DDBJ databases">
        <title>Sequencing the genomes of 1000 actinobacteria strains.</title>
        <authorList>
            <person name="Klenk H.-P."/>
        </authorList>
    </citation>
    <scope>NUCLEOTIDE SEQUENCE [LARGE SCALE GENOMIC DNA]</scope>
    <source>
        <strain evidence="1 2">DSM 102131</strain>
    </source>
</reference>
<keyword evidence="2" id="KW-1185">Reference proteome</keyword>
<evidence type="ECO:0000313" key="2">
    <source>
        <dbReference type="Proteomes" id="UP000319927"/>
    </source>
</evidence>